<gene>
    <name evidence="2" type="ORF">KME25_24420</name>
</gene>
<organism evidence="2 3">
    <name type="scientific">Symplocastrum torsivum CPER-KK1</name>
    <dbReference type="NCBI Taxonomy" id="450513"/>
    <lineage>
        <taxon>Bacteria</taxon>
        <taxon>Bacillati</taxon>
        <taxon>Cyanobacteriota</taxon>
        <taxon>Cyanophyceae</taxon>
        <taxon>Oscillatoriophycideae</taxon>
        <taxon>Oscillatoriales</taxon>
        <taxon>Microcoleaceae</taxon>
        <taxon>Symplocastrum</taxon>
    </lineage>
</organism>
<reference evidence="2" key="1">
    <citation type="submission" date="2021-05" db="EMBL/GenBank/DDBJ databases">
        <authorList>
            <person name="Pietrasiak N."/>
            <person name="Ward R."/>
            <person name="Stajich J.E."/>
            <person name="Kurbessoian T."/>
        </authorList>
    </citation>
    <scope>NUCLEOTIDE SEQUENCE</scope>
    <source>
        <strain evidence="2">CPER-KK1</strain>
    </source>
</reference>
<feature type="region of interest" description="Disordered" evidence="1">
    <location>
        <begin position="217"/>
        <end position="267"/>
    </location>
</feature>
<dbReference type="Proteomes" id="UP000753908">
    <property type="component" value="Unassembled WGS sequence"/>
</dbReference>
<protein>
    <submittedName>
        <fullName evidence="2">Uncharacterized protein</fullName>
    </submittedName>
</protein>
<feature type="compositionally biased region" description="Basic and acidic residues" evidence="1">
    <location>
        <begin position="243"/>
        <end position="257"/>
    </location>
</feature>
<evidence type="ECO:0000313" key="2">
    <source>
        <dbReference type="EMBL" id="MBW4547558.1"/>
    </source>
</evidence>
<evidence type="ECO:0000313" key="3">
    <source>
        <dbReference type="Proteomes" id="UP000753908"/>
    </source>
</evidence>
<name>A0A951UBK9_9CYAN</name>
<dbReference type="EMBL" id="JAHHIF010000043">
    <property type="protein sequence ID" value="MBW4547558.1"/>
    <property type="molecule type" value="Genomic_DNA"/>
</dbReference>
<proteinExistence type="predicted"/>
<comment type="caution">
    <text evidence="2">The sequence shown here is derived from an EMBL/GenBank/DDBJ whole genome shotgun (WGS) entry which is preliminary data.</text>
</comment>
<sequence length="267" mass="29392">MIILSCHLFLKKVFSLPAWFLGRGLVSFVLLLMLSTGCSQVGLKAPQFPVLLPNFLTDANFQIRVTPSSRSGVYTVAGSTNLPDESRLTVAAIRYLRSSESLSASLNQNPTYSILAYQDAEVKDGKWQATLNIWKVAPDGQFKEAWQLEQAKLGLSLDPEPDVTFLATLAPTDSLSELEPLLEKKGIKLVSNIVRNTSDGERYVQASQVLPIALPTGQTTLPAPKEEVNGGWGPRYLLLPEPENTKKLENPKERRTDAPLSPAEFLQ</sequence>
<evidence type="ECO:0000256" key="1">
    <source>
        <dbReference type="SAM" id="MobiDB-lite"/>
    </source>
</evidence>
<reference evidence="2" key="2">
    <citation type="journal article" date="2022" name="Microbiol. Resour. Announc.">
        <title>Metagenome Sequencing to Explore Phylogenomics of Terrestrial Cyanobacteria.</title>
        <authorList>
            <person name="Ward R.D."/>
            <person name="Stajich J.E."/>
            <person name="Johansen J.R."/>
            <person name="Huntemann M."/>
            <person name="Clum A."/>
            <person name="Foster B."/>
            <person name="Foster B."/>
            <person name="Roux S."/>
            <person name="Palaniappan K."/>
            <person name="Varghese N."/>
            <person name="Mukherjee S."/>
            <person name="Reddy T.B.K."/>
            <person name="Daum C."/>
            <person name="Copeland A."/>
            <person name="Chen I.A."/>
            <person name="Ivanova N.N."/>
            <person name="Kyrpides N.C."/>
            <person name="Shapiro N."/>
            <person name="Eloe-Fadrosh E.A."/>
            <person name="Pietrasiak N."/>
        </authorList>
    </citation>
    <scope>NUCLEOTIDE SEQUENCE</scope>
    <source>
        <strain evidence="2">CPER-KK1</strain>
    </source>
</reference>
<dbReference type="AlphaFoldDB" id="A0A951UBK9"/>
<accession>A0A951UBK9</accession>